<evidence type="ECO:0000256" key="2">
    <source>
        <dbReference type="SAM" id="Coils"/>
    </source>
</evidence>
<sequence>MASLIDSLINIMDDENRQYTALLDLSNNKTAAIVNGNVEQLQEIFGKEQKLIDVITRLETEREACVTDICKILHLSPSEVKVREIVRLLEKKPKEHDALEQSYLNLKNTVKQLTEVNDNNKQLLKQSMDMIEFEINLARNASMAPQTANYGKGAYEENSGLGGGSFDAKQ</sequence>
<dbReference type="HOGENOM" id="CLU_132586_1_0_9"/>
<accession>C4Z277</accession>
<dbReference type="RefSeq" id="WP_012738504.1">
    <property type="nucleotide sequence ID" value="NC_012778.1"/>
</dbReference>
<evidence type="ECO:0000313" key="4">
    <source>
        <dbReference type="Proteomes" id="UP000001476"/>
    </source>
</evidence>
<evidence type="ECO:0000256" key="1">
    <source>
        <dbReference type="ARBA" id="ARBA00022795"/>
    </source>
</evidence>
<organism evidence="3 4">
    <name type="scientific">Lachnospira eligens (strain ATCC 27750 / DSM 3376 / VPI C15-48 / C15-B4)</name>
    <name type="common">Eubacterium eligens</name>
    <dbReference type="NCBI Taxonomy" id="515620"/>
    <lineage>
        <taxon>Bacteria</taxon>
        <taxon>Bacillati</taxon>
        <taxon>Bacillota</taxon>
        <taxon>Clostridia</taxon>
        <taxon>Lachnospirales</taxon>
        <taxon>Lachnospiraceae</taxon>
        <taxon>Lachnospira</taxon>
    </lineage>
</organism>
<dbReference type="SUPFAM" id="SSF140566">
    <property type="entry name" value="FlgN-like"/>
    <property type="match status" value="1"/>
</dbReference>
<proteinExistence type="predicted"/>
<gene>
    <name evidence="3" type="ordered locus">EUBELI_00231</name>
</gene>
<dbReference type="Pfam" id="PF05130">
    <property type="entry name" value="FlgN"/>
    <property type="match status" value="1"/>
</dbReference>
<dbReference type="InterPro" id="IPR036679">
    <property type="entry name" value="FlgN-like_sf"/>
</dbReference>
<keyword evidence="2" id="KW-0175">Coiled coil</keyword>
<reference evidence="3 4" key="1">
    <citation type="journal article" date="2009" name="Proc. Natl. Acad. Sci. U.S.A.">
        <title>Characterizing a model human gut microbiota composed of members of its two dominant bacterial phyla.</title>
        <authorList>
            <person name="Mahowald M.A."/>
            <person name="Rey F.E."/>
            <person name="Seedorf H."/>
            <person name="Turnbaugh P.J."/>
            <person name="Fulton R.S."/>
            <person name="Wollam A."/>
            <person name="Shah N."/>
            <person name="Wang C."/>
            <person name="Magrini V."/>
            <person name="Wilson R.K."/>
            <person name="Cantarel B.L."/>
            <person name="Coutinho P.M."/>
            <person name="Henrissat B."/>
            <person name="Crock L.W."/>
            <person name="Russell A."/>
            <person name="Verberkmoes N.C."/>
            <person name="Hettich R.L."/>
            <person name="Gordon J.I."/>
        </authorList>
    </citation>
    <scope>NUCLEOTIDE SEQUENCE [LARGE SCALE GENOMIC DNA]</scope>
    <source>
        <strain evidence="4">ATCC 27750 / DSM 3376 / VPI C15-48 / C15-B4</strain>
    </source>
</reference>
<dbReference type="KEGG" id="eel:EUBELI_00231"/>
<dbReference type="InterPro" id="IPR007809">
    <property type="entry name" value="FlgN-like"/>
</dbReference>
<dbReference type="GO" id="GO:0044780">
    <property type="term" value="P:bacterial-type flagellum assembly"/>
    <property type="evidence" value="ECO:0007669"/>
    <property type="project" value="InterPro"/>
</dbReference>
<feature type="coiled-coil region" evidence="2">
    <location>
        <begin position="96"/>
        <end position="126"/>
    </location>
</feature>
<evidence type="ECO:0000313" key="3">
    <source>
        <dbReference type="EMBL" id="ACR71267.1"/>
    </source>
</evidence>
<evidence type="ECO:0008006" key="5">
    <source>
        <dbReference type="Google" id="ProtNLM"/>
    </source>
</evidence>
<dbReference type="Gene3D" id="1.20.58.300">
    <property type="entry name" value="FlgN-like"/>
    <property type="match status" value="1"/>
</dbReference>
<keyword evidence="4" id="KW-1185">Reference proteome</keyword>
<dbReference type="eggNOG" id="ENOG5031ETS">
    <property type="taxonomic scope" value="Bacteria"/>
</dbReference>
<name>C4Z277_LACE2</name>
<dbReference type="AlphaFoldDB" id="C4Z277"/>
<keyword evidence="1" id="KW-1005">Bacterial flagellum biogenesis</keyword>
<dbReference type="Proteomes" id="UP000001476">
    <property type="component" value="Chromosome"/>
</dbReference>
<protein>
    <recommendedName>
        <fullName evidence="5">FlgN protein</fullName>
    </recommendedName>
</protein>
<dbReference type="STRING" id="515620.EUBELI_00231"/>
<dbReference type="EMBL" id="CP001104">
    <property type="protein sequence ID" value="ACR71267.1"/>
    <property type="molecule type" value="Genomic_DNA"/>
</dbReference>
<dbReference type="GeneID" id="41355010"/>